<keyword evidence="1" id="KW-0175">Coiled coil</keyword>
<comment type="caution">
    <text evidence="2">The sequence shown here is derived from an EMBL/GenBank/DDBJ whole genome shotgun (WGS) entry which is preliminary data.</text>
</comment>
<dbReference type="GO" id="GO:0010564">
    <property type="term" value="P:regulation of cell cycle process"/>
    <property type="evidence" value="ECO:0007669"/>
    <property type="project" value="TreeGrafter"/>
</dbReference>
<dbReference type="PANTHER" id="PTHR21574">
    <property type="entry name" value="CENTROSOMAL PROTEIN OF 120 KDA"/>
    <property type="match status" value="1"/>
</dbReference>
<evidence type="ECO:0000313" key="2">
    <source>
        <dbReference type="EMBL" id="OMJ72802.1"/>
    </source>
</evidence>
<evidence type="ECO:0000313" key="3">
    <source>
        <dbReference type="Proteomes" id="UP000187209"/>
    </source>
</evidence>
<sequence length="483" mass="56775">MSEYSQNFEQEEVKIDSSFKKEDLDEEDHHLRISLELHSVKDLPDTYNLYCKFTYKLLGTRRTQPVLIRKLVENRIENAFQAQEFFMARSSLYPYLASTPLQIELWHSDKYSIDSQVGLVTLNMEEVLRAPLKKTSNSFLRVLDIWCDICNTESIGAMRIIIYLEDLGPKRNGAVLANAEKPEDYKAVWELELWKRAEETIWKSSLKAKEQEYIALLAINWQDQENKREASFQKLSADVSALEAKLRTKTLELLKREKNIIKLEEGKKLKINESVRVMALKEEEIQSSKSKINEILLKHRKDIKPLDTQLDQLKQEIQQSEENLRKLKRDQDFASVSKLKQDIDLTIKKNLDLKKSIDLFLVQKENLKSACENTRAEFLRILCEFEEEKKSWEEKEREKLINLEQEIDRIKAETLAFKISQEKDIRCSCSCAKITEFVRKEEESPEIRRLREEIDSLIGSGMYDEDDPIIQELGRQIKMIRTV</sequence>
<keyword evidence="3" id="KW-1185">Reference proteome</keyword>
<evidence type="ECO:0000256" key="1">
    <source>
        <dbReference type="SAM" id="Coils"/>
    </source>
</evidence>
<accession>A0A1R2B7R8</accession>
<dbReference type="GO" id="GO:0005815">
    <property type="term" value="C:microtubule organizing center"/>
    <property type="evidence" value="ECO:0007669"/>
    <property type="project" value="TreeGrafter"/>
</dbReference>
<name>A0A1R2B7R8_9CILI</name>
<dbReference type="AlphaFoldDB" id="A0A1R2B7R8"/>
<gene>
    <name evidence="2" type="ORF">SteCoe_28665</name>
</gene>
<organism evidence="2 3">
    <name type="scientific">Stentor coeruleus</name>
    <dbReference type="NCBI Taxonomy" id="5963"/>
    <lineage>
        <taxon>Eukaryota</taxon>
        <taxon>Sar</taxon>
        <taxon>Alveolata</taxon>
        <taxon>Ciliophora</taxon>
        <taxon>Postciliodesmatophora</taxon>
        <taxon>Heterotrichea</taxon>
        <taxon>Heterotrichida</taxon>
        <taxon>Stentoridae</taxon>
        <taxon>Stentor</taxon>
    </lineage>
</organism>
<protein>
    <recommendedName>
        <fullName evidence="4">C2 domain-containing protein</fullName>
    </recommendedName>
</protein>
<reference evidence="2 3" key="1">
    <citation type="submission" date="2016-11" db="EMBL/GenBank/DDBJ databases">
        <title>The macronuclear genome of Stentor coeruleus: a giant cell with tiny introns.</title>
        <authorList>
            <person name="Slabodnick M."/>
            <person name="Ruby J.G."/>
            <person name="Reiff S.B."/>
            <person name="Swart E.C."/>
            <person name="Gosai S."/>
            <person name="Prabakaran S."/>
            <person name="Witkowska E."/>
            <person name="Larue G.E."/>
            <person name="Fisher S."/>
            <person name="Freeman R.M."/>
            <person name="Gunawardena J."/>
            <person name="Chu W."/>
            <person name="Stover N.A."/>
            <person name="Gregory B.D."/>
            <person name="Nowacki M."/>
            <person name="Derisi J."/>
            <person name="Roy S.W."/>
            <person name="Marshall W.F."/>
            <person name="Sood P."/>
        </authorList>
    </citation>
    <scope>NUCLEOTIDE SEQUENCE [LARGE SCALE GENOMIC DNA]</scope>
    <source>
        <strain evidence="2">WM001</strain>
    </source>
</reference>
<feature type="coiled-coil region" evidence="1">
    <location>
        <begin position="303"/>
        <end position="330"/>
    </location>
</feature>
<dbReference type="PANTHER" id="PTHR21574:SF0">
    <property type="entry name" value="CENTROSOMAL PROTEIN OF 120 KDA"/>
    <property type="match status" value="1"/>
</dbReference>
<dbReference type="Proteomes" id="UP000187209">
    <property type="component" value="Unassembled WGS sequence"/>
</dbReference>
<evidence type="ECO:0008006" key="4">
    <source>
        <dbReference type="Google" id="ProtNLM"/>
    </source>
</evidence>
<proteinExistence type="predicted"/>
<dbReference type="OrthoDB" id="313324at2759"/>
<dbReference type="InterPro" id="IPR039893">
    <property type="entry name" value="CEP120-like"/>
</dbReference>
<dbReference type="EMBL" id="MPUH01000872">
    <property type="protein sequence ID" value="OMJ72802.1"/>
    <property type="molecule type" value="Genomic_DNA"/>
</dbReference>